<dbReference type="Proteomes" id="UP000653644">
    <property type="component" value="Unassembled WGS sequence"/>
</dbReference>
<gene>
    <name evidence="2" type="ORF">GCM10010345_87950</name>
</gene>
<dbReference type="InterPro" id="IPR036291">
    <property type="entry name" value="NAD(P)-bd_dom_sf"/>
</dbReference>
<organism evidence="2 3">
    <name type="scientific">Streptomyces canarius</name>
    <dbReference type="NCBI Taxonomy" id="285453"/>
    <lineage>
        <taxon>Bacteria</taxon>
        <taxon>Bacillati</taxon>
        <taxon>Actinomycetota</taxon>
        <taxon>Actinomycetes</taxon>
        <taxon>Kitasatosporales</taxon>
        <taxon>Streptomycetaceae</taxon>
        <taxon>Streptomyces</taxon>
    </lineage>
</organism>
<sequence>MARIFVAGATGGVGSRLLSQLTAQGDDPVALYRTPGQERRLAAAGATPILGDLTTIDTTVLAGQMHGCDAVIFTAGAPDQGQAAADAVDGRGLATAVDAALVAHVRRFVHLSAFPEAWRGRQMGADFEHYMRVKRRQDVYLAATALDWVILRPGTLTNNPGAGTVRLGPALDYDDVPRDDVAAVLAHAAHQPCLRRSILELTRGPVPITQAVADAA</sequence>
<comment type="caution">
    <text evidence="2">The sequence shown here is derived from an EMBL/GenBank/DDBJ whole genome shotgun (WGS) entry which is preliminary data.</text>
</comment>
<dbReference type="InterPro" id="IPR016040">
    <property type="entry name" value="NAD(P)-bd_dom"/>
</dbReference>
<dbReference type="SUPFAM" id="SSF51735">
    <property type="entry name" value="NAD(P)-binding Rossmann-fold domains"/>
    <property type="match status" value="1"/>
</dbReference>
<reference evidence="3" key="1">
    <citation type="journal article" date="2019" name="Int. J. Syst. Evol. Microbiol.">
        <title>The Global Catalogue of Microorganisms (GCM) 10K type strain sequencing project: providing services to taxonomists for standard genome sequencing and annotation.</title>
        <authorList>
            <consortium name="The Broad Institute Genomics Platform"/>
            <consortium name="The Broad Institute Genome Sequencing Center for Infectious Disease"/>
            <person name="Wu L."/>
            <person name="Ma J."/>
        </authorList>
    </citation>
    <scope>NUCLEOTIDE SEQUENCE [LARGE SCALE GENOMIC DNA]</scope>
    <source>
        <strain evidence="3">JCM 4733</strain>
    </source>
</reference>
<dbReference type="Pfam" id="PF13460">
    <property type="entry name" value="NAD_binding_10"/>
    <property type="match status" value="1"/>
</dbReference>
<dbReference type="PANTHER" id="PTHR15020:SF50">
    <property type="entry name" value="UPF0659 PROTEIN YMR090W"/>
    <property type="match status" value="1"/>
</dbReference>
<evidence type="ECO:0000259" key="1">
    <source>
        <dbReference type="Pfam" id="PF13460"/>
    </source>
</evidence>
<dbReference type="RefSeq" id="WP_189894811.1">
    <property type="nucleotide sequence ID" value="NZ_BMVN01000079.1"/>
</dbReference>
<dbReference type="EMBL" id="BMVN01000079">
    <property type="protein sequence ID" value="GHA71232.1"/>
    <property type="molecule type" value="Genomic_DNA"/>
</dbReference>
<name>A0ABQ3DAR6_9ACTN</name>
<evidence type="ECO:0000313" key="2">
    <source>
        <dbReference type="EMBL" id="GHA71232.1"/>
    </source>
</evidence>
<dbReference type="PANTHER" id="PTHR15020">
    <property type="entry name" value="FLAVIN REDUCTASE-RELATED"/>
    <property type="match status" value="1"/>
</dbReference>
<accession>A0ABQ3DAR6</accession>
<protein>
    <submittedName>
        <fullName evidence="2">NAD-dependent dehydratase</fullName>
    </submittedName>
</protein>
<feature type="domain" description="NAD(P)-binding" evidence="1">
    <location>
        <begin position="8"/>
        <end position="192"/>
    </location>
</feature>
<keyword evidence="3" id="KW-1185">Reference proteome</keyword>
<proteinExistence type="predicted"/>
<evidence type="ECO:0000313" key="3">
    <source>
        <dbReference type="Proteomes" id="UP000653644"/>
    </source>
</evidence>
<dbReference type="Gene3D" id="3.40.50.720">
    <property type="entry name" value="NAD(P)-binding Rossmann-like Domain"/>
    <property type="match status" value="1"/>
</dbReference>